<protein>
    <submittedName>
        <fullName evidence="1">Uncharacterized protein</fullName>
    </submittedName>
</protein>
<dbReference type="EMBL" id="BK029947">
    <property type="protein sequence ID" value="DAD56887.1"/>
    <property type="molecule type" value="Genomic_DNA"/>
</dbReference>
<organism evidence="1">
    <name type="scientific">Bacteriophage sp</name>
    <dbReference type="NCBI Taxonomy" id="38018"/>
    <lineage>
        <taxon>Viruses</taxon>
    </lineage>
</organism>
<accession>A0A8D9PGQ1</accession>
<proteinExistence type="predicted"/>
<reference evidence="1" key="1">
    <citation type="journal article" date="2021" name="Proc. Natl. Acad. Sci. U.S.A.">
        <title>A Catalog of Tens of Thousands of Viruses from Human Metagenomes Reveals Hidden Associations with Chronic Diseases.</title>
        <authorList>
            <person name="Tisza M.J."/>
            <person name="Buck C.B."/>
        </authorList>
    </citation>
    <scope>NUCLEOTIDE SEQUENCE</scope>
    <source>
        <strain evidence="1">CtPNe1</strain>
    </source>
</reference>
<sequence length="63" mass="7154">MYSDITVKDLASMAIDEDVVCQIWTPLHGTVFNGSFEEAKYSAYADREVDNFQIEDGIFVMNI</sequence>
<evidence type="ECO:0000313" key="1">
    <source>
        <dbReference type="EMBL" id="DAD56887.1"/>
    </source>
</evidence>
<name>A0A8D9PGQ1_9VIRU</name>